<gene>
    <name evidence="1" type="ORF">EV650_0702</name>
</gene>
<organism evidence="1 2">
    <name type="scientific">Kribbella kalugense</name>
    <dbReference type="NCBI Taxonomy" id="2512221"/>
    <lineage>
        <taxon>Bacteria</taxon>
        <taxon>Bacillati</taxon>
        <taxon>Actinomycetota</taxon>
        <taxon>Actinomycetes</taxon>
        <taxon>Propionibacteriales</taxon>
        <taxon>Kribbellaceae</taxon>
        <taxon>Kribbella</taxon>
    </lineage>
</organism>
<protein>
    <recommendedName>
        <fullName evidence="3">Polyketide cyclase/dehydrase/lipid transport protein</fullName>
    </recommendedName>
</protein>
<dbReference type="AlphaFoldDB" id="A0A4R7ZXJ3"/>
<evidence type="ECO:0000313" key="1">
    <source>
        <dbReference type="EMBL" id="TDW21871.1"/>
    </source>
</evidence>
<reference evidence="1 2" key="1">
    <citation type="submission" date="2019-03" db="EMBL/GenBank/DDBJ databases">
        <title>Genomic Encyclopedia of Type Strains, Phase III (KMG-III): the genomes of soil and plant-associated and newly described type strains.</title>
        <authorList>
            <person name="Whitman W."/>
        </authorList>
    </citation>
    <scope>NUCLEOTIDE SEQUENCE [LARGE SCALE GENOMIC DNA]</scope>
    <source>
        <strain evidence="1 2">VKM Ac-2570</strain>
    </source>
</reference>
<accession>A0A4R7ZXJ3</accession>
<sequence length="155" mass="17348">MVMAWRFGAVGVDAVMAVIQDPATFADWMIAVPSELRPGPNWPETGSFVERDTGRELRGRHMHNRHLIVAIVERWRPDHELVVRLRSGLGGWVQVAIKVQSRPGGALIEVRSEPLTATARLRYAGAARTRAEERCAQVAERLIELATPEPQPDWP</sequence>
<dbReference type="SUPFAM" id="SSF55961">
    <property type="entry name" value="Bet v1-like"/>
    <property type="match status" value="1"/>
</dbReference>
<name>A0A4R7ZXJ3_9ACTN</name>
<proteinExistence type="predicted"/>
<evidence type="ECO:0008006" key="3">
    <source>
        <dbReference type="Google" id="ProtNLM"/>
    </source>
</evidence>
<dbReference type="Proteomes" id="UP000295447">
    <property type="component" value="Unassembled WGS sequence"/>
</dbReference>
<comment type="caution">
    <text evidence="1">The sequence shown here is derived from an EMBL/GenBank/DDBJ whole genome shotgun (WGS) entry which is preliminary data.</text>
</comment>
<evidence type="ECO:0000313" key="2">
    <source>
        <dbReference type="Proteomes" id="UP000295447"/>
    </source>
</evidence>
<dbReference type="EMBL" id="SODF01000001">
    <property type="protein sequence ID" value="TDW21871.1"/>
    <property type="molecule type" value="Genomic_DNA"/>
</dbReference>
<keyword evidence="2" id="KW-1185">Reference proteome</keyword>